<proteinExistence type="inferred from homology"/>
<keyword evidence="3" id="KW-0378">Hydrolase</keyword>
<organism evidence="7 8">
    <name type="scientific">Vibrio orientalis CIP 102891 = ATCC 33934</name>
    <dbReference type="NCBI Taxonomy" id="675816"/>
    <lineage>
        <taxon>Bacteria</taxon>
        <taxon>Pseudomonadati</taxon>
        <taxon>Pseudomonadota</taxon>
        <taxon>Gammaproteobacteria</taxon>
        <taxon>Vibrionales</taxon>
        <taxon>Vibrionaceae</taxon>
        <taxon>Vibrio</taxon>
        <taxon>Vibrio oreintalis group</taxon>
    </lineage>
</organism>
<dbReference type="EMBL" id="ACZV01000004">
    <property type="protein sequence ID" value="EEX93734.1"/>
    <property type="molecule type" value="Genomic_DNA"/>
</dbReference>
<dbReference type="CDD" id="cd06231">
    <property type="entry name" value="M14_REP34-like"/>
    <property type="match status" value="1"/>
</dbReference>
<comment type="caution">
    <text evidence="7">The sequence shown here is derived from an EMBL/GenBank/DDBJ whole genome shotgun (WGS) entry which is preliminary data.</text>
</comment>
<protein>
    <recommendedName>
        <fullName evidence="6">Peptidase M14 domain-containing protein</fullName>
    </recommendedName>
</protein>
<keyword evidence="4" id="KW-0862">Zinc</keyword>
<evidence type="ECO:0000256" key="2">
    <source>
        <dbReference type="ARBA" id="ARBA00022723"/>
    </source>
</evidence>
<accession>A0ABM9Z2L1</accession>
<evidence type="ECO:0000256" key="4">
    <source>
        <dbReference type="ARBA" id="ARBA00022833"/>
    </source>
</evidence>
<dbReference type="InterPro" id="IPR055438">
    <property type="entry name" value="AstE_AspA_cat"/>
</dbReference>
<evidence type="ECO:0000259" key="6">
    <source>
        <dbReference type="PROSITE" id="PS52035"/>
    </source>
</evidence>
<feature type="domain" description="Peptidase M14" evidence="6">
    <location>
        <begin position="44"/>
        <end position="320"/>
    </location>
</feature>
<evidence type="ECO:0000256" key="3">
    <source>
        <dbReference type="ARBA" id="ARBA00022801"/>
    </source>
</evidence>
<dbReference type="Proteomes" id="UP000003515">
    <property type="component" value="Unassembled WGS sequence"/>
</dbReference>
<dbReference type="InterPro" id="IPR000834">
    <property type="entry name" value="Peptidase_M14"/>
</dbReference>
<evidence type="ECO:0000256" key="5">
    <source>
        <dbReference type="PROSITE-ProRule" id="PRU01379"/>
    </source>
</evidence>
<keyword evidence="8" id="KW-1185">Reference proteome</keyword>
<evidence type="ECO:0000313" key="7">
    <source>
        <dbReference type="EMBL" id="EEX93734.1"/>
    </source>
</evidence>
<keyword evidence="2" id="KW-0479">Metal-binding</keyword>
<comment type="similarity">
    <text evidence="5">Belongs to the peptidase M14 family.</text>
</comment>
<dbReference type="Gene3D" id="3.40.630.10">
    <property type="entry name" value="Zn peptidases"/>
    <property type="match status" value="1"/>
</dbReference>
<dbReference type="SUPFAM" id="SSF53187">
    <property type="entry name" value="Zn-dependent exopeptidases"/>
    <property type="match status" value="1"/>
</dbReference>
<dbReference type="Pfam" id="PF24827">
    <property type="entry name" value="AstE_AspA_cat"/>
    <property type="match status" value="1"/>
</dbReference>
<gene>
    <name evidence="7" type="ORF">VIA_000891</name>
</gene>
<comment type="caution">
    <text evidence="5">Lacks conserved residue(s) required for the propagation of feature annotation.</text>
</comment>
<evidence type="ECO:0000313" key="8">
    <source>
        <dbReference type="Proteomes" id="UP000003515"/>
    </source>
</evidence>
<sequence length="320" mass="35509">MLFDVFHHNNKGKVMRSTYTYPIGTPGQKWGQAERAAWREQTTIKREYQQEVVPKIKALSDRFAVEQYGALSYDEARYPLFCIKSNNWNADKPIVLVTGGVHGYETSGVHGALKFAANEMERYAEHFNIVIAPCVSPWGYETINRWNPLALDPNRSFYQDSPAEESANLIKLVASLGQEVLVHIDLHETTDTDETEFRPALAARDGIEYIEGMIPDGFYTVGDTENPQPEFQAAVIESVSKVTHIAPADDKGEIIGSAVVQHGVINYPMVKLGLCGGVTTCQYGTTTEVYPDSPKVTDEECNDAQVAAIVGGLDYVLKRI</sequence>
<evidence type="ECO:0000256" key="1">
    <source>
        <dbReference type="ARBA" id="ARBA00001947"/>
    </source>
</evidence>
<dbReference type="PROSITE" id="PS52035">
    <property type="entry name" value="PEPTIDASE_M14"/>
    <property type="match status" value="1"/>
</dbReference>
<reference evidence="7 8" key="1">
    <citation type="submission" date="2009-10" db="EMBL/GenBank/DDBJ databases">
        <authorList>
            <consortium name="Los Alamos National Laboratory (LANL)"/>
            <consortium name="National Microbial Pathogen Data Resource (NMPDR)"/>
            <person name="Munk A.C."/>
            <person name="Chertkov O."/>
            <person name="Tapia R."/>
            <person name="Green L."/>
            <person name="Rogers Y."/>
            <person name="Detter J.C."/>
            <person name="Bruce D."/>
            <person name="Brettin T.S."/>
            <person name="Colwell R.R."/>
            <person name="Huq A."/>
            <person name="Grim C.J."/>
            <person name="Hasan N.A."/>
            <person name="Bartels D."/>
            <person name="Vonstein V."/>
        </authorList>
    </citation>
    <scope>NUCLEOTIDE SEQUENCE [LARGE SCALE GENOMIC DNA]</scope>
    <source>
        <strain evidence="7 8">CIP 102891</strain>
    </source>
</reference>
<name>A0ABM9Z2L1_VIBOR</name>
<comment type="cofactor">
    <cofactor evidence="1">
        <name>Zn(2+)</name>
        <dbReference type="ChEBI" id="CHEBI:29105"/>
    </cofactor>
</comment>